<gene>
    <name evidence="2" type="primary">Contig9370.g10017</name>
    <name evidence="2" type="ORF">STYLEM_18771</name>
</gene>
<dbReference type="PANTHER" id="PTHR31270:SF1">
    <property type="entry name" value="GLUTAMINYL-PEPTIDE CYCLOTRANSFERASE"/>
    <property type="match status" value="1"/>
</dbReference>
<evidence type="ECO:0000313" key="3">
    <source>
        <dbReference type="Proteomes" id="UP000039865"/>
    </source>
</evidence>
<sequence>MVILCFTTILIFINLILKSEASIYKDKYLLNQPKSKDFEIIDIYFRPYSCFTQGLLFDQSRRQLTESCGWQGDSKALFTKFDEQTSQVLLDTQVNMEKNHFGEGITILNQDKYLAMTWKDRVFYMMDRQTLKILSTEAIPNEIKEGWGATSNGTYVFITDGSEFIHFVDPSSLQVLKSLKVVSQKGTPIRNLNELEYFKDKTNGKDFIWTNIFLQDSIAKIDLETGMIIKRVNLKVLSDVQEAYIKETNPRLVGYDKFNSVLNGIAYDEIEDVFYITGKRWSFIFKVKLF</sequence>
<keyword evidence="3" id="KW-1185">Reference proteome</keyword>
<reference evidence="2 3" key="1">
    <citation type="submission" date="2014-06" db="EMBL/GenBank/DDBJ databases">
        <authorList>
            <person name="Swart Estienne"/>
        </authorList>
    </citation>
    <scope>NUCLEOTIDE SEQUENCE [LARGE SCALE GENOMIC DNA]</scope>
    <source>
        <strain evidence="2 3">130c</strain>
    </source>
</reference>
<protein>
    <recommendedName>
        <fullName evidence="4">Glutamine cyclotransferase</fullName>
    </recommendedName>
</protein>
<dbReference type="Pfam" id="PF05096">
    <property type="entry name" value="Glu_cyclase_2"/>
    <property type="match status" value="1"/>
</dbReference>
<accession>A0A078B8L1</accession>
<dbReference type="OrthoDB" id="409395at2759"/>
<dbReference type="SUPFAM" id="SSF50969">
    <property type="entry name" value="YVTN repeat-like/Quinoprotein amine dehydrogenase"/>
    <property type="match status" value="1"/>
</dbReference>
<organism evidence="2 3">
    <name type="scientific">Stylonychia lemnae</name>
    <name type="common">Ciliate</name>
    <dbReference type="NCBI Taxonomy" id="5949"/>
    <lineage>
        <taxon>Eukaryota</taxon>
        <taxon>Sar</taxon>
        <taxon>Alveolata</taxon>
        <taxon>Ciliophora</taxon>
        <taxon>Intramacronucleata</taxon>
        <taxon>Spirotrichea</taxon>
        <taxon>Stichotrichia</taxon>
        <taxon>Sporadotrichida</taxon>
        <taxon>Oxytrichidae</taxon>
        <taxon>Stylonychinae</taxon>
        <taxon>Stylonychia</taxon>
    </lineage>
</organism>
<keyword evidence="1" id="KW-0732">Signal</keyword>
<dbReference type="Proteomes" id="UP000039865">
    <property type="component" value="Unassembled WGS sequence"/>
</dbReference>
<evidence type="ECO:0008006" key="4">
    <source>
        <dbReference type="Google" id="ProtNLM"/>
    </source>
</evidence>
<dbReference type="InterPro" id="IPR011044">
    <property type="entry name" value="Quino_amine_DH_bsu"/>
</dbReference>
<name>A0A078B8L1_STYLE</name>
<evidence type="ECO:0000256" key="1">
    <source>
        <dbReference type="SAM" id="SignalP"/>
    </source>
</evidence>
<feature type="signal peptide" evidence="1">
    <location>
        <begin position="1"/>
        <end position="21"/>
    </location>
</feature>
<dbReference type="AlphaFoldDB" id="A0A078B8L1"/>
<feature type="chain" id="PRO_5001729987" description="Glutamine cyclotransferase" evidence="1">
    <location>
        <begin position="22"/>
        <end position="290"/>
    </location>
</feature>
<dbReference type="InParanoid" id="A0A078B8L1"/>
<proteinExistence type="predicted"/>
<dbReference type="GO" id="GO:0016603">
    <property type="term" value="F:glutaminyl-peptide cyclotransferase activity"/>
    <property type="evidence" value="ECO:0007669"/>
    <property type="project" value="InterPro"/>
</dbReference>
<dbReference type="EMBL" id="CCKQ01017739">
    <property type="protein sequence ID" value="CDW89637.1"/>
    <property type="molecule type" value="Genomic_DNA"/>
</dbReference>
<dbReference type="PANTHER" id="PTHR31270">
    <property type="entry name" value="GLUTAMINYL-PEPTIDE CYCLOTRANSFERASE"/>
    <property type="match status" value="1"/>
</dbReference>
<dbReference type="InterPro" id="IPR007788">
    <property type="entry name" value="QCT"/>
</dbReference>
<evidence type="ECO:0000313" key="2">
    <source>
        <dbReference type="EMBL" id="CDW89637.1"/>
    </source>
</evidence>
<dbReference type="OMA" id="NELEYWR"/>